<comment type="caution">
    <text evidence="1">The sequence shown here is derived from an EMBL/GenBank/DDBJ whole genome shotgun (WGS) entry which is preliminary data.</text>
</comment>
<accession>A0ABR0AII3</accession>
<evidence type="ECO:0000313" key="1">
    <source>
        <dbReference type="EMBL" id="KAK4024936.1"/>
    </source>
</evidence>
<name>A0ABR0AII3_9CRUS</name>
<organism evidence="1 2">
    <name type="scientific">Daphnia magna</name>
    <dbReference type="NCBI Taxonomy" id="35525"/>
    <lineage>
        <taxon>Eukaryota</taxon>
        <taxon>Metazoa</taxon>
        <taxon>Ecdysozoa</taxon>
        <taxon>Arthropoda</taxon>
        <taxon>Crustacea</taxon>
        <taxon>Branchiopoda</taxon>
        <taxon>Diplostraca</taxon>
        <taxon>Cladocera</taxon>
        <taxon>Anomopoda</taxon>
        <taxon>Daphniidae</taxon>
        <taxon>Daphnia</taxon>
    </lineage>
</organism>
<keyword evidence="2" id="KW-1185">Reference proteome</keyword>
<sequence length="215" mass="23454">MKKFVGGAKWTVVERGYAGSEACLVEPQCSNLIAGVEDVRERQTELNIFLAEGVQDSRSGRMEDQVALEALLLLLGLLGPLKGVQPSQGHSQEASVRVFFSDSEWVVVTEISFGPIEESLNKLHLWFAKSAVAGGPRQAKRGIIDFGDTVLHWLFGIATNQDLERLNAQLQALGGETTGIVNAVAHQATLLNETLRELGEHVLAMLQRDKAHQSL</sequence>
<proteinExistence type="predicted"/>
<reference evidence="1 2" key="1">
    <citation type="journal article" date="2023" name="Nucleic Acids Res.">
        <title>The hologenome of Daphnia magna reveals possible DNA methylation and microbiome-mediated evolution of the host genome.</title>
        <authorList>
            <person name="Chaturvedi A."/>
            <person name="Li X."/>
            <person name="Dhandapani V."/>
            <person name="Marshall H."/>
            <person name="Kissane S."/>
            <person name="Cuenca-Cambronero M."/>
            <person name="Asole G."/>
            <person name="Calvet F."/>
            <person name="Ruiz-Romero M."/>
            <person name="Marangio P."/>
            <person name="Guigo R."/>
            <person name="Rago D."/>
            <person name="Mirbahai L."/>
            <person name="Eastwood N."/>
            <person name="Colbourne J.K."/>
            <person name="Zhou J."/>
            <person name="Mallon E."/>
            <person name="Orsini L."/>
        </authorList>
    </citation>
    <scope>NUCLEOTIDE SEQUENCE [LARGE SCALE GENOMIC DNA]</scope>
    <source>
        <strain evidence="1">LRV0_1</strain>
    </source>
</reference>
<protein>
    <submittedName>
        <fullName evidence="1">Uncharacterized protein</fullName>
    </submittedName>
</protein>
<dbReference type="EMBL" id="JAOYFB010000037">
    <property type="protein sequence ID" value="KAK4024936.1"/>
    <property type="molecule type" value="Genomic_DNA"/>
</dbReference>
<evidence type="ECO:0000313" key="2">
    <source>
        <dbReference type="Proteomes" id="UP001234178"/>
    </source>
</evidence>
<dbReference type="Proteomes" id="UP001234178">
    <property type="component" value="Unassembled WGS sequence"/>
</dbReference>
<gene>
    <name evidence="1" type="ORF">OUZ56_010428</name>
</gene>